<dbReference type="OrthoDB" id="9043248at2"/>
<dbReference type="Proteomes" id="UP000004926">
    <property type="component" value="Chromosome"/>
</dbReference>
<dbReference type="InterPro" id="IPR006047">
    <property type="entry name" value="GH13_cat_dom"/>
</dbReference>
<protein>
    <submittedName>
        <fullName evidence="3">Glycosidase</fullName>
    </submittedName>
</protein>
<dbReference type="HOGENOM" id="CLU_006462_0_1_11"/>
<sequence length="502" mass="53577">MRRRGPPPPANDSPWWRHAVCYQVFVRSFADSDGDGIGDLEGVRDRLGYLELLGVDAVAVSPFYLSAGVADGYDIAGPRAADPVLGGIEAFERLVGEAHRRGLRVLLDVVPGHTSDRHGWFLDALAAPPTAPQRLRYHFHEGSGTAGELPPNDWLDADGASAWSRADDGQWYLHLLGRGLPDLNWSDPMVGADFEKTLRFWLDRGADGFRVVAAHALNSRIEPTDLGVGGPTPPLDRDGVHRALRAIRAVLDSYPDSVAIGEVGSPGRPATLGRLLRPDQLHLATDRRFASAPFDADAVQATISSTLAATSAAATTPAWTLTTHDGTRPVSRYGGGPRGRNRARAMALVQLGLPGTACVFNGDELGLPDGERGPRSAIAWQGSEPPFGFSAPPGTWVPMPREWAELTVESQLGGADSTLSLYRRALELRRAHPAGTGEELEWYGAPPGCFAYRRPGGLVCALNTSAAPVPLPDGEVLLSSAPLADGKLPADAAAWLIAARRR</sequence>
<organism evidence="3 4">
    <name type="scientific">Saccharomonospora marina XMU15</name>
    <dbReference type="NCBI Taxonomy" id="882083"/>
    <lineage>
        <taxon>Bacteria</taxon>
        <taxon>Bacillati</taxon>
        <taxon>Actinomycetota</taxon>
        <taxon>Actinomycetes</taxon>
        <taxon>Pseudonocardiales</taxon>
        <taxon>Pseudonocardiaceae</taxon>
        <taxon>Saccharomonospora</taxon>
    </lineage>
</organism>
<proteinExistence type="inferred from homology"/>
<name>H5X3G0_9PSEU</name>
<reference evidence="3 4" key="1">
    <citation type="journal article" date="2012" name="Stand. Genomic Sci.">
        <title>Genome sequence of the ocean sediment bacterium Saccharomonospora marina type strain (XMU15(T)).</title>
        <authorList>
            <person name="Klenk H.P."/>
            <person name="Lu M."/>
            <person name="Lucas S."/>
            <person name="Lapidus A."/>
            <person name="Copeland A."/>
            <person name="Pitluck S."/>
            <person name="Goodwin L.A."/>
            <person name="Han C."/>
            <person name="Tapia R."/>
            <person name="Brambilla E.M."/>
            <person name="Potter G."/>
            <person name="Land M."/>
            <person name="Ivanova N."/>
            <person name="Rohde M."/>
            <person name="Goker M."/>
            <person name="Detter J.C."/>
            <person name="Li W.J."/>
            <person name="Kyrpides N.C."/>
            <person name="Woyke T."/>
        </authorList>
    </citation>
    <scope>NUCLEOTIDE SEQUENCE [LARGE SCALE GENOMIC DNA]</scope>
    <source>
        <strain evidence="3 4">XMU15</strain>
    </source>
</reference>
<dbReference type="SUPFAM" id="SSF51445">
    <property type="entry name" value="(Trans)glycosidases"/>
    <property type="match status" value="1"/>
</dbReference>
<evidence type="ECO:0000256" key="1">
    <source>
        <dbReference type="ARBA" id="ARBA00008061"/>
    </source>
</evidence>
<evidence type="ECO:0000313" key="3">
    <source>
        <dbReference type="EMBL" id="EHR49894.1"/>
    </source>
</evidence>
<dbReference type="Gene3D" id="3.20.20.80">
    <property type="entry name" value="Glycosidases"/>
    <property type="match status" value="1"/>
</dbReference>
<dbReference type="Pfam" id="PF00128">
    <property type="entry name" value="Alpha-amylase"/>
    <property type="match status" value="1"/>
</dbReference>
<evidence type="ECO:0000259" key="2">
    <source>
        <dbReference type="SMART" id="SM00642"/>
    </source>
</evidence>
<dbReference type="AlphaFoldDB" id="H5X3G0"/>
<comment type="similarity">
    <text evidence="1">Belongs to the glycosyl hydrolase 13 family.</text>
</comment>
<accession>H5X3G0</accession>
<dbReference type="eggNOG" id="COG0366">
    <property type="taxonomic scope" value="Bacteria"/>
</dbReference>
<dbReference type="SMART" id="SM00642">
    <property type="entry name" value="Aamy"/>
    <property type="match status" value="1"/>
</dbReference>
<dbReference type="InterPro" id="IPR017853">
    <property type="entry name" value="GH"/>
</dbReference>
<evidence type="ECO:0000313" key="4">
    <source>
        <dbReference type="Proteomes" id="UP000004926"/>
    </source>
</evidence>
<keyword evidence="3" id="KW-0378">Hydrolase</keyword>
<dbReference type="InterPro" id="IPR045857">
    <property type="entry name" value="O16G_dom_2"/>
</dbReference>
<keyword evidence="4" id="KW-1185">Reference proteome</keyword>
<keyword evidence="3" id="KW-0326">Glycosidase</keyword>
<dbReference type="RefSeq" id="WP_009153280.1">
    <property type="nucleotide sequence ID" value="NZ_CM001439.1"/>
</dbReference>
<dbReference type="PANTHER" id="PTHR10357:SF179">
    <property type="entry name" value="NEUTRAL AND BASIC AMINO ACID TRANSPORT PROTEIN RBAT"/>
    <property type="match status" value="1"/>
</dbReference>
<dbReference type="PANTHER" id="PTHR10357">
    <property type="entry name" value="ALPHA-AMYLASE FAMILY MEMBER"/>
    <property type="match status" value="1"/>
</dbReference>
<dbReference type="STRING" id="882083.SacmaDRAFT_1621"/>
<feature type="domain" description="Glycosyl hydrolase family 13 catalytic" evidence="2">
    <location>
        <begin position="23"/>
        <end position="416"/>
    </location>
</feature>
<dbReference type="Gene3D" id="3.90.400.10">
    <property type="entry name" value="Oligo-1,6-glucosidase, Domain 2"/>
    <property type="match status" value="1"/>
</dbReference>
<dbReference type="EMBL" id="CM001439">
    <property type="protein sequence ID" value="EHR49894.1"/>
    <property type="molecule type" value="Genomic_DNA"/>
</dbReference>
<dbReference type="GO" id="GO:0009313">
    <property type="term" value="P:oligosaccharide catabolic process"/>
    <property type="evidence" value="ECO:0007669"/>
    <property type="project" value="TreeGrafter"/>
</dbReference>
<dbReference type="GO" id="GO:0004556">
    <property type="term" value="F:alpha-amylase activity"/>
    <property type="evidence" value="ECO:0007669"/>
    <property type="project" value="TreeGrafter"/>
</dbReference>
<gene>
    <name evidence="3" type="ORF">SacmaDRAFT_1621</name>
</gene>